<accession>A0A0C9UVW8</accession>
<dbReference type="HOGENOM" id="CLU_106849_0_0_1"/>
<keyword evidence="2" id="KW-1133">Transmembrane helix</keyword>
<feature type="chain" id="PRO_5002205005" evidence="3">
    <location>
        <begin position="23"/>
        <end position="226"/>
    </location>
</feature>
<keyword evidence="2" id="KW-0812">Transmembrane</keyword>
<dbReference type="EMBL" id="KN837285">
    <property type="protein sequence ID" value="KIJ29325.1"/>
    <property type="molecule type" value="Genomic_DNA"/>
</dbReference>
<keyword evidence="5" id="KW-1185">Reference proteome</keyword>
<evidence type="ECO:0000256" key="3">
    <source>
        <dbReference type="SAM" id="SignalP"/>
    </source>
</evidence>
<protein>
    <submittedName>
        <fullName evidence="4">Unplaced genomic scaffold SPHSTscaffold_210, whole genome shotgun sequence</fullName>
    </submittedName>
</protein>
<keyword evidence="2" id="KW-0472">Membrane</keyword>
<sequence>MKFSMKVTWAALTALALQHARAQQATTLYIPGFDPQPVNIEILGTGSDGLTTYQVEAPSQGADGQVLTFTLAEGASTAAYTAVMSAADASQTEIDTLEASCDIANGEAVCNDALVAVVNGATSTSVDVETEAASGITVQLVNTGSAASASTTSPTSTQSSTTSTTGTTNTALSTKSSATGTNTTPAPGATTPTTTGTTKNNAASVHGAGAFLLLMVGVSTFGYLLL</sequence>
<dbReference type="Proteomes" id="UP000054279">
    <property type="component" value="Unassembled WGS sequence"/>
</dbReference>
<gene>
    <name evidence="4" type="ORF">M422DRAFT_269277</name>
</gene>
<proteinExistence type="predicted"/>
<name>A0A0C9UVW8_SPHS4</name>
<organism evidence="4 5">
    <name type="scientific">Sphaerobolus stellatus (strain SS14)</name>
    <dbReference type="NCBI Taxonomy" id="990650"/>
    <lineage>
        <taxon>Eukaryota</taxon>
        <taxon>Fungi</taxon>
        <taxon>Dikarya</taxon>
        <taxon>Basidiomycota</taxon>
        <taxon>Agaricomycotina</taxon>
        <taxon>Agaricomycetes</taxon>
        <taxon>Phallomycetidae</taxon>
        <taxon>Geastrales</taxon>
        <taxon>Sphaerobolaceae</taxon>
        <taxon>Sphaerobolus</taxon>
    </lineage>
</organism>
<dbReference type="AlphaFoldDB" id="A0A0C9UVW8"/>
<evidence type="ECO:0000313" key="4">
    <source>
        <dbReference type="EMBL" id="KIJ29325.1"/>
    </source>
</evidence>
<feature type="transmembrane region" description="Helical" evidence="2">
    <location>
        <begin position="205"/>
        <end position="225"/>
    </location>
</feature>
<evidence type="ECO:0000256" key="1">
    <source>
        <dbReference type="SAM" id="MobiDB-lite"/>
    </source>
</evidence>
<evidence type="ECO:0000256" key="2">
    <source>
        <dbReference type="SAM" id="Phobius"/>
    </source>
</evidence>
<feature type="signal peptide" evidence="3">
    <location>
        <begin position="1"/>
        <end position="22"/>
    </location>
</feature>
<keyword evidence="3" id="KW-0732">Signal</keyword>
<reference evidence="4 5" key="1">
    <citation type="submission" date="2014-06" db="EMBL/GenBank/DDBJ databases">
        <title>Evolutionary Origins and Diversification of the Mycorrhizal Mutualists.</title>
        <authorList>
            <consortium name="DOE Joint Genome Institute"/>
            <consortium name="Mycorrhizal Genomics Consortium"/>
            <person name="Kohler A."/>
            <person name="Kuo A."/>
            <person name="Nagy L.G."/>
            <person name="Floudas D."/>
            <person name="Copeland A."/>
            <person name="Barry K.W."/>
            <person name="Cichocki N."/>
            <person name="Veneault-Fourrey C."/>
            <person name="LaButti K."/>
            <person name="Lindquist E.A."/>
            <person name="Lipzen A."/>
            <person name="Lundell T."/>
            <person name="Morin E."/>
            <person name="Murat C."/>
            <person name="Riley R."/>
            <person name="Ohm R."/>
            <person name="Sun H."/>
            <person name="Tunlid A."/>
            <person name="Henrissat B."/>
            <person name="Grigoriev I.V."/>
            <person name="Hibbett D.S."/>
            <person name="Martin F."/>
        </authorList>
    </citation>
    <scope>NUCLEOTIDE SEQUENCE [LARGE SCALE GENOMIC DNA]</scope>
    <source>
        <strain evidence="4 5">SS14</strain>
    </source>
</reference>
<dbReference type="OrthoDB" id="4991875at2759"/>
<feature type="region of interest" description="Disordered" evidence="1">
    <location>
        <begin position="144"/>
        <end position="200"/>
    </location>
</feature>
<evidence type="ECO:0000313" key="5">
    <source>
        <dbReference type="Proteomes" id="UP000054279"/>
    </source>
</evidence>